<feature type="non-terminal residue" evidence="1">
    <location>
        <position position="1"/>
    </location>
</feature>
<feature type="non-terminal residue" evidence="1">
    <location>
        <position position="88"/>
    </location>
</feature>
<dbReference type="GeneID" id="18679506"/>
<keyword evidence="2" id="KW-1185">Reference proteome</keyword>
<protein>
    <submittedName>
        <fullName evidence="1">Uncharacterized protein</fullName>
    </submittedName>
</protein>
<dbReference type="EMBL" id="JH717986">
    <property type="protein sequence ID" value="EJC97721.1"/>
    <property type="molecule type" value="Genomic_DNA"/>
</dbReference>
<dbReference type="OrthoDB" id="2794314at2759"/>
<dbReference type="RefSeq" id="XP_007272042.1">
    <property type="nucleotide sequence ID" value="XM_007271980.1"/>
</dbReference>
<dbReference type="OMA" id="WYFREVE"/>
<proteinExistence type="predicted"/>
<evidence type="ECO:0000313" key="1">
    <source>
        <dbReference type="EMBL" id="EJC97721.1"/>
    </source>
</evidence>
<dbReference type="Proteomes" id="UP000053630">
    <property type="component" value="Unassembled WGS sequence"/>
</dbReference>
<organism evidence="1 2">
    <name type="scientific">Fomitiporia mediterranea (strain MF3/22)</name>
    <name type="common">Grapevine white-rot fungus</name>
    <dbReference type="NCBI Taxonomy" id="694068"/>
    <lineage>
        <taxon>Eukaryota</taxon>
        <taxon>Fungi</taxon>
        <taxon>Dikarya</taxon>
        <taxon>Basidiomycota</taxon>
        <taxon>Agaricomycotina</taxon>
        <taxon>Agaricomycetes</taxon>
        <taxon>Hymenochaetales</taxon>
        <taxon>Hymenochaetaceae</taxon>
        <taxon>Fomitiporia</taxon>
    </lineage>
</organism>
<evidence type="ECO:0000313" key="2">
    <source>
        <dbReference type="Proteomes" id="UP000053630"/>
    </source>
</evidence>
<dbReference type="KEGG" id="fme:FOMMEDRAFT_69689"/>
<dbReference type="AlphaFoldDB" id="R7SG85"/>
<reference evidence="2" key="1">
    <citation type="journal article" date="2012" name="Science">
        <title>The Paleozoic origin of enzymatic lignin decomposition reconstructed from 31 fungal genomes.</title>
        <authorList>
            <person name="Floudas D."/>
            <person name="Binder M."/>
            <person name="Riley R."/>
            <person name="Barry K."/>
            <person name="Blanchette R.A."/>
            <person name="Henrissat B."/>
            <person name="Martinez A.T."/>
            <person name="Otillar R."/>
            <person name="Spatafora J.W."/>
            <person name="Yadav J.S."/>
            <person name="Aerts A."/>
            <person name="Benoit I."/>
            <person name="Boyd A."/>
            <person name="Carlson A."/>
            <person name="Copeland A."/>
            <person name="Coutinho P.M."/>
            <person name="de Vries R.P."/>
            <person name="Ferreira P."/>
            <person name="Findley K."/>
            <person name="Foster B."/>
            <person name="Gaskell J."/>
            <person name="Glotzer D."/>
            <person name="Gorecki P."/>
            <person name="Heitman J."/>
            <person name="Hesse C."/>
            <person name="Hori C."/>
            <person name="Igarashi K."/>
            <person name="Jurgens J.A."/>
            <person name="Kallen N."/>
            <person name="Kersten P."/>
            <person name="Kohler A."/>
            <person name="Kuees U."/>
            <person name="Kumar T.K.A."/>
            <person name="Kuo A."/>
            <person name="LaButti K."/>
            <person name="Larrondo L.F."/>
            <person name="Lindquist E."/>
            <person name="Ling A."/>
            <person name="Lombard V."/>
            <person name="Lucas S."/>
            <person name="Lundell T."/>
            <person name="Martin R."/>
            <person name="McLaughlin D.J."/>
            <person name="Morgenstern I."/>
            <person name="Morin E."/>
            <person name="Murat C."/>
            <person name="Nagy L.G."/>
            <person name="Nolan M."/>
            <person name="Ohm R.A."/>
            <person name="Patyshakuliyeva A."/>
            <person name="Rokas A."/>
            <person name="Ruiz-Duenas F.J."/>
            <person name="Sabat G."/>
            <person name="Salamov A."/>
            <person name="Samejima M."/>
            <person name="Schmutz J."/>
            <person name="Slot J.C."/>
            <person name="St John F."/>
            <person name="Stenlid J."/>
            <person name="Sun H."/>
            <person name="Sun S."/>
            <person name="Syed K."/>
            <person name="Tsang A."/>
            <person name="Wiebenga A."/>
            <person name="Young D."/>
            <person name="Pisabarro A."/>
            <person name="Eastwood D.C."/>
            <person name="Martin F."/>
            <person name="Cullen D."/>
            <person name="Grigoriev I.V."/>
            <person name="Hibbett D.S."/>
        </authorList>
    </citation>
    <scope>NUCLEOTIDE SEQUENCE [LARGE SCALE GENOMIC DNA]</scope>
    <source>
        <strain evidence="2">MF3/22</strain>
    </source>
</reference>
<accession>R7SG85</accession>
<name>R7SG85_FOMME</name>
<sequence length="88" mass="9958">CDSSLGLYVPPEACDTVLPYSKAMHWTLIVLRCARYNQPFNFVKDRFYALEVNMLCPGTSLPSPDTVSNDIKSLYQGLSIQVCNYFKV</sequence>
<dbReference type="eggNOG" id="ENOG502T1V8">
    <property type="taxonomic scope" value="Eukaryota"/>
</dbReference>
<gene>
    <name evidence="1" type="ORF">FOMMEDRAFT_69689</name>
</gene>